<dbReference type="RefSeq" id="XP_007510753.1">
    <property type="nucleotide sequence ID" value="XM_007510691.1"/>
</dbReference>
<dbReference type="Proteomes" id="UP000198341">
    <property type="component" value="Chromosome 10"/>
</dbReference>
<evidence type="ECO:0000256" key="1">
    <source>
        <dbReference type="SAM" id="MobiDB-lite"/>
    </source>
</evidence>
<dbReference type="GeneID" id="19013363"/>
<dbReference type="KEGG" id="bpg:Bathy10g02880"/>
<evidence type="ECO:0000313" key="3">
    <source>
        <dbReference type="EMBL" id="CCO18286.1"/>
    </source>
</evidence>
<feature type="region of interest" description="Disordered" evidence="1">
    <location>
        <begin position="40"/>
        <end position="62"/>
    </location>
</feature>
<organism evidence="3 4">
    <name type="scientific">Bathycoccus prasinos</name>
    <dbReference type="NCBI Taxonomy" id="41875"/>
    <lineage>
        <taxon>Eukaryota</taxon>
        <taxon>Viridiplantae</taxon>
        <taxon>Chlorophyta</taxon>
        <taxon>Mamiellophyceae</taxon>
        <taxon>Mamiellales</taxon>
        <taxon>Bathycoccaceae</taxon>
        <taxon>Bathycoccus</taxon>
    </lineage>
</organism>
<proteinExistence type="predicted"/>
<name>K8EJT5_9CHLO</name>
<dbReference type="EMBL" id="FO082269">
    <property type="protein sequence ID" value="CCO18286.1"/>
    <property type="molecule type" value="Genomic_DNA"/>
</dbReference>
<sequence>MSVNVRMFFMFFATLMTHSTLSRAEETTPSAFPTRKLLGGGGVASNTPNVSPTYNQLPPPPPPSTLNQKVFKFAWNYVVDLISARGAETAAIEEMKIEEKHQTLPKTNSESEFANTLTRMANALSTEKGLARIEHGLDDFSEIDSSVHDALCRSDAFVREFNQKTFDDSYVQAFPMDGEDIPSGCYRGCILGNDWKTTIAKFYGIRRTLTFNSWRGKCFKKVVDEIDGSETTAVTNRIKLSYGPIVNALLGLNEPIELYKGDVEYDATSIFDGKAAIGINYSKFGHEFSKFRDEIREVYPGVYVGKMWMMPGLDLFPREDGTDSIFKVPENGTPQFAMNFMLMKENDDEDGTNAGSSSSVPN</sequence>
<dbReference type="OrthoDB" id="498807at2759"/>
<dbReference type="AlphaFoldDB" id="K8EJT5"/>
<keyword evidence="4" id="KW-1185">Reference proteome</keyword>
<accession>K8EJT5</accession>
<feature type="chain" id="PRO_5003917409" evidence="2">
    <location>
        <begin position="25"/>
        <end position="362"/>
    </location>
</feature>
<keyword evidence="2" id="KW-0732">Signal</keyword>
<evidence type="ECO:0000256" key="2">
    <source>
        <dbReference type="SAM" id="SignalP"/>
    </source>
</evidence>
<reference evidence="3 4" key="1">
    <citation type="submission" date="2011-10" db="EMBL/GenBank/DDBJ databases">
        <authorList>
            <person name="Genoscope - CEA"/>
        </authorList>
    </citation>
    <scope>NUCLEOTIDE SEQUENCE [LARGE SCALE GENOMIC DNA]</scope>
    <source>
        <strain evidence="3 4">RCC 1105</strain>
    </source>
</reference>
<protein>
    <submittedName>
        <fullName evidence="3">Uncharacterized protein</fullName>
    </submittedName>
</protein>
<gene>
    <name evidence="3" type="ordered locus">Bathy10g02880</name>
</gene>
<feature type="compositionally biased region" description="Polar residues" evidence="1">
    <location>
        <begin position="44"/>
        <end position="56"/>
    </location>
</feature>
<evidence type="ECO:0000313" key="4">
    <source>
        <dbReference type="Proteomes" id="UP000198341"/>
    </source>
</evidence>
<feature type="signal peptide" evidence="2">
    <location>
        <begin position="1"/>
        <end position="24"/>
    </location>
</feature>